<dbReference type="Pfam" id="PF14292">
    <property type="entry name" value="SusE"/>
    <property type="match status" value="1"/>
</dbReference>
<dbReference type="EMBL" id="FNRI01000007">
    <property type="protein sequence ID" value="SEA84932.1"/>
    <property type="molecule type" value="Genomic_DNA"/>
</dbReference>
<feature type="domain" description="Fibrobacter succinogenes major paralogous" evidence="1">
    <location>
        <begin position="517"/>
        <end position="712"/>
    </location>
</feature>
<reference evidence="3 4" key="1">
    <citation type="submission" date="2016-10" db="EMBL/GenBank/DDBJ databases">
        <authorList>
            <person name="de Groot N.N."/>
        </authorList>
    </citation>
    <scope>NUCLEOTIDE SEQUENCE [LARGE SCALE GENOMIC DNA]</scope>
    <source>
        <strain evidence="3 4">DSM 25383</strain>
    </source>
</reference>
<dbReference type="RefSeq" id="WP_010265604.1">
    <property type="nucleotide sequence ID" value="NZ_CAEG01000016.1"/>
</dbReference>
<dbReference type="AlphaFoldDB" id="A0A1H4EL11"/>
<sequence>MNKIIRNTALAALFVVPLWIGGCNKDNDFYEVGRQPVTLTRPAIDTVIVLNHEHPDSLYTFAWSSRRHFIDYKLRFGLDEQFTTSCEQNPGVSDSWRLSTMQLDSVLSSMNVAIGATVKLYWTVEVVDPEVGWCDEVRRLTVTRCELPTGLILLQSPASEAKIVLDRKTPEAEVVFEWECPSTVPDYTLHIGLDAGLSGEGTMTVACQSETSHAFTMQELDDWLAAQGIERNAETPVYWQVTGTGDLNNPIENSAVRTATVRRVTKDPVALTLAEPATDAELLLDAEKADEAVKFAWACDTTGITYTLRLHDAEFDKSATFSTGETTSCEISQGDLDLLLEQTFGMVASQKKKFTWSVTPSDAEFAAADETERIVYIRRFEAVTAADPITLTEGPADGTDYTLDYARKDEKLTTAAWTCNARGVTYALEYSLNADMSASKTRPLTAEKSAALTHSLLDDMLSDLGGAYLTRTIYWRVTSTVSIKTAPSETRSLRLTGMLRPYTDLRDPASPETYAVVKVGEDIWMAENLRAMSYSDGTAFTTVDVIYGNPAAKTFSNGLIGDAKVRGVYYSWPTALRTYEEATEAEDTRMQGVCPKGWHVSTMQEWKAVQAAADYSAARVKSAQYWTGSTGTNDTGLSIVPAGKFWHGNVGAPDNADDKASFWTTTKTDATTAQMFEVFGWSNEIVPWNFNSRPWSEGDGTASMLVNVRCVRDRD</sequence>
<evidence type="ECO:0000313" key="4">
    <source>
        <dbReference type="Proteomes" id="UP000183253"/>
    </source>
</evidence>
<dbReference type="STRING" id="1033731.SAMN05444145_107128"/>
<accession>A0A1H4EL11</accession>
<evidence type="ECO:0000313" key="3">
    <source>
        <dbReference type="EMBL" id="SEA84932.1"/>
    </source>
</evidence>
<dbReference type="Proteomes" id="UP000183253">
    <property type="component" value="Unassembled WGS sequence"/>
</dbReference>
<dbReference type="Pfam" id="PF09603">
    <property type="entry name" value="Fib_succ_major"/>
    <property type="match status" value="1"/>
</dbReference>
<keyword evidence="4" id="KW-1185">Reference proteome</keyword>
<dbReference type="InterPro" id="IPR025970">
    <property type="entry name" value="SusE"/>
</dbReference>
<feature type="domain" description="SusE outer membrane protein" evidence="2">
    <location>
        <begin position="264"/>
        <end position="358"/>
    </location>
</feature>
<dbReference type="InterPro" id="IPR011871">
    <property type="entry name" value="Fib_succ_major"/>
</dbReference>
<dbReference type="OrthoDB" id="9805760at2"/>
<dbReference type="PROSITE" id="PS51257">
    <property type="entry name" value="PROKAR_LIPOPROTEIN"/>
    <property type="match status" value="1"/>
</dbReference>
<dbReference type="NCBIfam" id="TIGR02145">
    <property type="entry name" value="Fib_succ_major"/>
    <property type="match status" value="1"/>
</dbReference>
<evidence type="ECO:0000259" key="1">
    <source>
        <dbReference type="Pfam" id="PF09603"/>
    </source>
</evidence>
<gene>
    <name evidence="3" type="ORF">SAMN05444145_107128</name>
</gene>
<organism evidence="3 4">
    <name type="scientific">Alistipes timonensis JC136</name>
    <dbReference type="NCBI Taxonomy" id="1033731"/>
    <lineage>
        <taxon>Bacteria</taxon>
        <taxon>Pseudomonadati</taxon>
        <taxon>Bacteroidota</taxon>
        <taxon>Bacteroidia</taxon>
        <taxon>Bacteroidales</taxon>
        <taxon>Rikenellaceae</taxon>
        <taxon>Alistipes</taxon>
    </lineage>
</organism>
<evidence type="ECO:0000259" key="2">
    <source>
        <dbReference type="Pfam" id="PF14292"/>
    </source>
</evidence>
<name>A0A1H4EL11_9BACT</name>
<protein>
    <submittedName>
        <fullName evidence="3">Major paralogous domain-containing protein</fullName>
    </submittedName>
</protein>
<proteinExistence type="predicted"/>